<dbReference type="GO" id="GO:0003723">
    <property type="term" value="F:RNA binding"/>
    <property type="evidence" value="ECO:0007669"/>
    <property type="project" value="InterPro"/>
</dbReference>
<dbReference type="SUPFAM" id="SSF56037">
    <property type="entry name" value="PheT/TilS domain"/>
    <property type="match status" value="1"/>
</dbReference>
<evidence type="ECO:0000313" key="2">
    <source>
        <dbReference type="EMBL" id="SKB46878.1"/>
    </source>
</evidence>
<dbReference type="Proteomes" id="UP000190852">
    <property type="component" value="Unassembled WGS sequence"/>
</dbReference>
<dbReference type="PANTHER" id="PTHR39209">
    <property type="match status" value="1"/>
</dbReference>
<keyword evidence="3" id="KW-1185">Reference proteome</keyword>
<feature type="domain" description="B3/B4 tRNA-binding" evidence="1">
    <location>
        <begin position="61"/>
        <end position="209"/>
    </location>
</feature>
<dbReference type="Pfam" id="PF03483">
    <property type="entry name" value="B3_4"/>
    <property type="match status" value="1"/>
</dbReference>
<dbReference type="GO" id="GO:0004826">
    <property type="term" value="F:phenylalanine-tRNA ligase activity"/>
    <property type="evidence" value="ECO:0007669"/>
    <property type="project" value="InterPro"/>
</dbReference>
<dbReference type="InterPro" id="IPR020825">
    <property type="entry name" value="Phe-tRNA_synthase-like_B3/B4"/>
</dbReference>
<gene>
    <name evidence="2" type="ORF">SAMN05660349_01300</name>
</gene>
<dbReference type="AlphaFoldDB" id="A0A1T5BHZ7"/>
<organism evidence="2 3">
    <name type="scientific">Parabacteroides chartae</name>
    <dbReference type="NCBI Taxonomy" id="1037355"/>
    <lineage>
        <taxon>Bacteria</taxon>
        <taxon>Pseudomonadati</taxon>
        <taxon>Bacteroidota</taxon>
        <taxon>Bacteroidia</taxon>
        <taxon>Bacteroidales</taxon>
        <taxon>Tannerellaceae</taxon>
        <taxon>Parabacteroides</taxon>
    </lineage>
</organism>
<evidence type="ECO:0000313" key="3">
    <source>
        <dbReference type="Proteomes" id="UP000190852"/>
    </source>
</evidence>
<reference evidence="3" key="1">
    <citation type="submission" date="2017-02" db="EMBL/GenBank/DDBJ databases">
        <authorList>
            <person name="Varghese N."/>
            <person name="Submissions S."/>
        </authorList>
    </citation>
    <scope>NUCLEOTIDE SEQUENCE [LARGE SCALE GENOMIC DNA]</scope>
    <source>
        <strain evidence="3">DSM 24967</strain>
    </source>
</reference>
<name>A0A1T5BHZ7_9BACT</name>
<evidence type="ECO:0000259" key="1">
    <source>
        <dbReference type="SMART" id="SM00873"/>
    </source>
</evidence>
<protein>
    <submittedName>
        <fullName evidence="2">B3/B4 domain-containing protein (DNA/RNA-binding domain of Phe-tRNA-synthetase)</fullName>
    </submittedName>
</protein>
<dbReference type="PANTHER" id="PTHR39209:SF2">
    <property type="entry name" value="CYTOPLASMIC PROTEIN"/>
    <property type="match status" value="1"/>
</dbReference>
<dbReference type="InterPro" id="IPR005146">
    <property type="entry name" value="B3/B4_tRNA-bd"/>
</dbReference>
<dbReference type="Gene3D" id="3.50.40.10">
    <property type="entry name" value="Phenylalanyl-trna Synthetase, Chain B, domain 3"/>
    <property type="match status" value="1"/>
</dbReference>
<proteinExistence type="predicted"/>
<sequence length="222" mass="24664">MNISVSEQIYQACPRLHLGIISCDVVNTPSDEALWDEIVAEEESLRLSMRMEEIARRIPIYETRQAYKKLGKDPNRYRPSAEALCRRILKGYPLYKIDTLVDLINLVSIHTGYSIGGFDAGKIKGDLILGVGQADELFNGIGRGPLNIEGLPVYRDEQGGIGTPTSDEERTKIDLSTTKLLMIINGYSGEEGLMEAVAYAKDLLEKYATARNIQIETISPVL</sequence>
<dbReference type="RefSeq" id="WP_079682916.1">
    <property type="nucleotide sequence ID" value="NZ_FUYQ01000007.1"/>
</dbReference>
<dbReference type="SMART" id="SM00873">
    <property type="entry name" value="B3_4"/>
    <property type="match status" value="1"/>
</dbReference>
<dbReference type="EMBL" id="FUYQ01000007">
    <property type="protein sequence ID" value="SKB46878.1"/>
    <property type="molecule type" value="Genomic_DNA"/>
</dbReference>
<accession>A0A1T5BHZ7</accession>